<comment type="caution">
    <text evidence="1">The sequence shown here is derived from an EMBL/GenBank/DDBJ whole genome shotgun (WGS) entry which is preliminary data.</text>
</comment>
<dbReference type="Proteomes" id="UP000029387">
    <property type="component" value="Unassembled WGS sequence"/>
</dbReference>
<organism evidence="1 2">
    <name type="scientific">Marine Group I thaumarchaeote SCGC AAA799-P11</name>
    <dbReference type="NCBI Taxonomy" id="1502295"/>
    <lineage>
        <taxon>Archaea</taxon>
        <taxon>Nitrososphaerota</taxon>
        <taxon>Marine Group I</taxon>
    </lineage>
</organism>
<proteinExistence type="predicted"/>
<dbReference type="AlphaFoldDB" id="A0A087S116"/>
<protein>
    <submittedName>
        <fullName evidence="1">Uncharacterized protein</fullName>
    </submittedName>
</protein>
<evidence type="ECO:0000313" key="2">
    <source>
        <dbReference type="Proteomes" id="UP000029387"/>
    </source>
</evidence>
<gene>
    <name evidence="1" type="ORF">AAA799P11_00744</name>
</gene>
<reference evidence="1 2" key="1">
    <citation type="submission" date="2014-06" db="EMBL/GenBank/DDBJ databases">
        <authorList>
            <person name="Ngugi D.K."/>
            <person name="Blom J."/>
            <person name="Alam I."/>
            <person name="Rashid M."/>
            <person name="Baalawi W."/>
            <person name="Zhang G."/>
            <person name="Hikmawan T."/>
            <person name="Guan Y."/>
            <person name="Antunes A."/>
            <person name="Siam R."/>
            <person name="El-Dorry H."/>
            <person name="Bajic V."/>
            <person name="Stingl U."/>
        </authorList>
    </citation>
    <scope>NUCLEOTIDE SEQUENCE [LARGE SCALE GENOMIC DNA]</scope>
    <source>
        <strain evidence="1">SCGC AAA799-P11</strain>
    </source>
</reference>
<dbReference type="EMBL" id="JOSZ01000008">
    <property type="protein sequence ID" value="KFM19420.1"/>
    <property type="molecule type" value="Genomic_DNA"/>
</dbReference>
<accession>A0A087S116</accession>
<keyword evidence="2" id="KW-1185">Reference proteome</keyword>
<name>A0A087S116_9ARCH</name>
<sequence>MKKFDTFWAELQTQLRTPKKIKNWTVKKGNFGEDFMAQVSTKNRILCTTMKGSENHASRKDFELVYSNWEGYKSETIPRNQFTQSFVTKYTISIIRQFMK</sequence>
<evidence type="ECO:0000313" key="1">
    <source>
        <dbReference type="EMBL" id="KFM19420.1"/>
    </source>
</evidence>